<dbReference type="EMBL" id="PVNL01000086">
    <property type="protein sequence ID" value="PRQ06050.1"/>
    <property type="molecule type" value="Genomic_DNA"/>
</dbReference>
<dbReference type="RefSeq" id="WP_146157978.1">
    <property type="nucleotide sequence ID" value="NZ_PVNL01000086.1"/>
</dbReference>
<protein>
    <submittedName>
        <fullName evidence="1">Uncharacterized protein</fullName>
    </submittedName>
</protein>
<name>A0A2S9YLU4_9BACT</name>
<accession>A0A2S9YLU4</accession>
<comment type="caution">
    <text evidence="1">The sequence shown here is derived from an EMBL/GenBank/DDBJ whole genome shotgun (WGS) entry which is preliminary data.</text>
</comment>
<dbReference type="Proteomes" id="UP000238823">
    <property type="component" value="Unassembled WGS sequence"/>
</dbReference>
<organism evidence="1 2">
    <name type="scientific">Enhygromyxa salina</name>
    <dbReference type="NCBI Taxonomy" id="215803"/>
    <lineage>
        <taxon>Bacteria</taxon>
        <taxon>Pseudomonadati</taxon>
        <taxon>Myxococcota</taxon>
        <taxon>Polyangia</taxon>
        <taxon>Nannocystales</taxon>
        <taxon>Nannocystaceae</taxon>
        <taxon>Enhygromyxa</taxon>
    </lineage>
</organism>
<reference evidence="1 2" key="1">
    <citation type="submission" date="2018-03" db="EMBL/GenBank/DDBJ databases">
        <title>Draft Genome Sequences of the Obligatory Marine Myxobacteria Enhygromyxa salina SWB007.</title>
        <authorList>
            <person name="Poehlein A."/>
            <person name="Moghaddam J.A."/>
            <person name="Harms H."/>
            <person name="Alanjari M."/>
            <person name="Koenig G.M."/>
            <person name="Daniel R."/>
            <person name="Schaeberle T.F."/>
        </authorList>
    </citation>
    <scope>NUCLEOTIDE SEQUENCE [LARGE SCALE GENOMIC DNA]</scope>
    <source>
        <strain evidence="1 2">SWB007</strain>
    </source>
</reference>
<gene>
    <name evidence="1" type="ORF">ENSA7_43120</name>
</gene>
<evidence type="ECO:0000313" key="2">
    <source>
        <dbReference type="Proteomes" id="UP000238823"/>
    </source>
</evidence>
<proteinExistence type="predicted"/>
<evidence type="ECO:0000313" key="1">
    <source>
        <dbReference type="EMBL" id="PRQ06050.1"/>
    </source>
</evidence>
<dbReference type="AlphaFoldDB" id="A0A2S9YLU4"/>
<sequence>MRATGEVSCYFEVPDFCEVFPCKPGFQAQPQANFMCCYEGICWNTYTGSNDCEIQDIYWCNDGVTNQDGTVTCLD</sequence>